<dbReference type="Proteomes" id="UP000247498">
    <property type="component" value="Unassembled WGS sequence"/>
</dbReference>
<dbReference type="EMBL" id="BDRX01000001">
    <property type="protein sequence ID" value="GBF87352.1"/>
    <property type="molecule type" value="Genomic_DNA"/>
</dbReference>
<evidence type="ECO:0000313" key="2">
    <source>
        <dbReference type="EMBL" id="GBF87352.1"/>
    </source>
</evidence>
<dbReference type="STRING" id="307507.A0A2V0NLV3"/>
<dbReference type="InterPro" id="IPR013897">
    <property type="entry name" value="Duc1"/>
</dbReference>
<dbReference type="PANTHER" id="PTHR34826">
    <property type="entry name" value="UPF0590 PROTEIN C409.17C"/>
    <property type="match status" value="1"/>
</dbReference>
<reference evidence="2 3" key="1">
    <citation type="journal article" date="2018" name="Sci. Rep.">
        <title>Raphidocelis subcapitata (=Pseudokirchneriella subcapitata) provides an insight into genome evolution and environmental adaptations in the Sphaeropleales.</title>
        <authorList>
            <person name="Suzuki S."/>
            <person name="Yamaguchi H."/>
            <person name="Nakajima N."/>
            <person name="Kawachi M."/>
        </authorList>
    </citation>
    <scope>NUCLEOTIDE SEQUENCE [LARGE SCALE GENOMIC DNA]</scope>
    <source>
        <strain evidence="2 3">NIES-35</strain>
    </source>
</reference>
<gene>
    <name evidence="2" type="ORF">Rsub_00063</name>
</gene>
<dbReference type="InParanoid" id="A0A2V0NLV3"/>
<sequence>MSPAAALEGPPGSVMDAGKSGLGCGAAPSDLLVEVDAVPAAVDAARFTPHKSQAAAAPPREAFAAAGSPVIVTGAPALHGIQTLNGSPDQTAQLPLNTRAMDVETDLFKGRIQLTIRGTPGAEAAARPGGALSCGRRSFHVAIQGRFKRAISAAELLSGQEYPKAPRTPSLMHFVFSGAARVFAATNEVHVKEGEPMHFHYPAIASAQLINVSRPGEEPDPLEAEEDVTLWAPDVAGRGGAPLASAARARFFDKPSNLAGRVVGPEYVWTMHIHQALIDFTTYKLGLPGVPVGIDLVNILDAQPLQIMAKDGKSGEYVFNLLVWSRRLLYAHADAEEAAAGSVSEKIKGRFKGLLSGW</sequence>
<protein>
    <recommendedName>
        <fullName evidence="1">Domain of unknown function at the cortex 1 domain-containing protein</fullName>
    </recommendedName>
</protein>
<dbReference type="OrthoDB" id="42898at2759"/>
<dbReference type="PANTHER" id="PTHR34826:SF2">
    <property type="entry name" value="UPF0590 PROTEIN C409.17C"/>
    <property type="match status" value="1"/>
</dbReference>
<name>A0A2V0NLV3_9CHLO</name>
<dbReference type="Pfam" id="PF08588">
    <property type="entry name" value="Duc1"/>
    <property type="match status" value="1"/>
</dbReference>
<accession>A0A2V0NLV3</accession>
<proteinExistence type="predicted"/>
<organism evidence="2 3">
    <name type="scientific">Raphidocelis subcapitata</name>
    <dbReference type="NCBI Taxonomy" id="307507"/>
    <lineage>
        <taxon>Eukaryota</taxon>
        <taxon>Viridiplantae</taxon>
        <taxon>Chlorophyta</taxon>
        <taxon>core chlorophytes</taxon>
        <taxon>Chlorophyceae</taxon>
        <taxon>CS clade</taxon>
        <taxon>Sphaeropleales</taxon>
        <taxon>Selenastraceae</taxon>
        <taxon>Raphidocelis</taxon>
    </lineage>
</organism>
<comment type="caution">
    <text evidence="2">The sequence shown here is derived from an EMBL/GenBank/DDBJ whole genome shotgun (WGS) entry which is preliminary data.</text>
</comment>
<evidence type="ECO:0000259" key="1">
    <source>
        <dbReference type="Pfam" id="PF08588"/>
    </source>
</evidence>
<feature type="domain" description="Domain of unknown function at the cortex 1" evidence="1">
    <location>
        <begin position="87"/>
        <end position="323"/>
    </location>
</feature>
<dbReference type="AlphaFoldDB" id="A0A2V0NLV3"/>
<keyword evidence="3" id="KW-1185">Reference proteome</keyword>
<evidence type="ECO:0000313" key="3">
    <source>
        <dbReference type="Proteomes" id="UP000247498"/>
    </source>
</evidence>